<dbReference type="VEuPathDB" id="FungiDB:PSTT_00502"/>
<sequence length="712" mass="80187">MSRGLTRSPYAFNPPAISNELSVRRVFFKPSLFAIVFFWSLRPPAHALNKDLSDNVYVQFNKPARPSSGLVTELPASAPKEHMDMISSIALEGDNLSMTVVLQPSKKQSLRLSFPGNYPIEQYSNSHRRLESEDSVESRRGYTLYSQESLGNISDSSDDHIDMQGKSPIYDQHINSHISLSNCYNRDVPRPVQPATRSSVSSHNSTDSEVDPYLDSQRALVASPPKQCAEEQTIVRQAAKKPHVTLEGHMTPMELVRTSPASKTRRGSGKSTSPDIIDQFPSPPPTQTMARLPIRRINSDTSSEDGFADWLQQVQDRFVSRQSSISKNDAIIEFKHSILRSYNTTTLDQELSLGVDTGPLHVSNLDFDTYHGLTNDMRKSTFDYPDAMLELGMRPLSVCNLPTVTRQSIQFCEEMKLTDAEEMKERKELMKRGKLDEAEMCKVRDQQGNRTLFKDVIRHRQTIVIFLRFFWCAKCQDYVRSISKFFAPGTEARQKLDDTNTTVVFIGTGSWKMIASYKALAMLNCSFEFYTDTTTTSKLFRKMGLHRILLGGSSDPAKLHKTLTIWQTMVQSAKLPIHHPGSFTQLGGEFCFQNFSADYSPPTTPIVKKPIYNHCIPSKLSLKCPRSQRKALLDAPVMEHITSDPFRRSLLVKQPEKADVIPSPSTVRCIYANRMKSSASHGTFSALFRSAGVDFPAPEINRIVTIEEPETS</sequence>
<name>A0A2S4W737_9BASI</name>
<evidence type="ECO:0000256" key="1">
    <source>
        <dbReference type="SAM" id="MobiDB-lite"/>
    </source>
</evidence>
<dbReference type="PANTHER" id="PTHR28630">
    <property type="match status" value="1"/>
</dbReference>
<dbReference type="EMBL" id="PKSL01000002">
    <property type="protein sequence ID" value="POW17556.1"/>
    <property type="molecule type" value="Genomic_DNA"/>
</dbReference>
<dbReference type="Pfam" id="PF13911">
    <property type="entry name" value="AhpC-TSA_2"/>
    <property type="match status" value="1"/>
</dbReference>
<dbReference type="Proteomes" id="UP000239156">
    <property type="component" value="Unassembled WGS sequence"/>
</dbReference>
<feature type="region of interest" description="Disordered" evidence="1">
    <location>
        <begin position="258"/>
        <end position="289"/>
    </location>
</feature>
<accession>A0A2S4W737</accession>
<feature type="region of interest" description="Disordered" evidence="1">
    <location>
        <begin position="185"/>
        <end position="212"/>
    </location>
</feature>
<dbReference type="InterPro" id="IPR032801">
    <property type="entry name" value="PXL2A/B/C"/>
</dbReference>
<proteinExistence type="predicted"/>
<dbReference type="AlphaFoldDB" id="A0A2S4W737"/>
<keyword evidence="3" id="KW-1185">Reference proteome</keyword>
<feature type="compositionally biased region" description="Polar residues" evidence="1">
    <location>
        <begin position="195"/>
        <end position="207"/>
    </location>
</feature>
<dbReference type="Gene3D" id="3.40.30.10">
    <property type="entry name" value="Glutaredoxin"/>
    <property type="match status" value="1"/>
</dbReference>
<comment type="caution">
    <text evidence="2">The sequence shown here is derived from an EMBL/GenBank/DDBJ whole genome shotgun (WGS) entry which is preliminary data.</text>
</comment>
<evidence type="ECO:0000313" key="2">
    <source>
        <dbReference type="EMBL" id="POW17556.1"/>
    </source>
</evidence>
<reference evidence="2" key="1">
    <citation type="submission" date="2017-12" db="EMBL/GenBank/DDBJ databases">
        <title>Gene loss provides genomic basis for host adaptation in cereal stripe rust fungi.</title>
        <authorList>
            <person name="Xia C."/>
        </authorList>
    </citation>
    <scope>NUCLEOTIDE SEQUENCE [LARGE SCALE GENOMIC DNA]</scope>
    <source>
        <strain evidence="2">93-210</strain>
    </source>
</reference>
<protein>
    <submittedName>
        <fullName evidence="2">Uncharacterized protein</fullName>
    </submittedName>
</protein>
<dbReference type="VEuPathDB" id="FungiDB:PSHT_03373"/>
<evidence type="ECO:0000313" key="3">
    <source>
        <dbReference type="Proteomes" id="UP000239156"/>
    </source>
</evidence>
<organism evidence="2 3">
    <name type="scientific">Puccinia striiformis</name>
    <dbReference type="NCBI Taxonomy" id="27350"/>
    <lineage>
        <taxon>Eukaryota</taxon>
        <taxon>Fungi</taxon>
        <taxon>Dikarya</taxon>
        <taxon>Basidiomycota</taxon>
        <taxon>Pucciniomycotina</taxon>
        <taxon>Pucciniomycetes</taxon>
        <taxon>Pucciniales</taxon>
        <taxon>Pucciniaceae</taxon>
        <taxon>Puccinia</taxon>
    </lineage>
</organism>
<gene>
    <name evidence="2" type="ORF">PSTT_00502</name>
</gene>
<dbReference type="PANTHER" id="PTHR28630:SF3">
    <property type="entry name" value="PEROXIREDOXIN-LIKE 2C"/>
    <property type="match status" value="1"/>
</dbReference>